<dbReference type="KEGG" id="psoj:PHYSODRAFT_314557"/>
<dbReference type="STRING" id="1094619.G4ZFD0"/>
<sequence>MECSVPDFPRGVIVRVAVAMNGVEFVQCPGELRVFQSPRLTELFPSWVSATTTLELELRGINLTATISATSMEDNNRGQHEAASVQVSFSSSRGRKVIRGICENGQVRCPIPREILQASSSLGREKSPAHSATAMASPILVDIWLGGKHNAFTGSPLSLNVYREIPTVNLVSPMDGPVYGGFAVVIEGRGFIDTGKIIVRFQLYTEPQQQEATPRIEEENASQKAPQTQGLSPVKSASFLDKRPVANSETSSPAVPEQAASYVDVVAKFVSSERILCQAPAFPQEGVYTVLVALNSVEFSRVSDGSWFLSWQNWQKRKRLLSHALFSRATAAEEAASAAAISGAAAASASLAETDIERLRRKSSFMLPKIKSAMASSSLVESSSSSFKARSVDSVSEYSVSSEEAEDALMKDPRLLQWQPTSAMEARVSGRPLLSLLEYLCSVRETQQFICRGVRVAFRLQSAKTQGTNEPTDTVPALRFQSFVEAIRMVFPSALMRDLEELWHAAEHRPDGTMTIKQLLRRLLRNVASDQRSSSPEPGPTHYDPRYSIVTSRETAAIILPPVVQPEHILDPPSALFMDYDAAVQAVKPRPPRPVFRKRKFNTSWCNPVVEGAPEPTPPSPPSKEDVVRTPRSLAQATIASSNKRVRSPNSPRGTRPAISTTSQPTPPTTTTTPSAVMPRQSTLSGPNPFYNDIAPLYAKFLNSAEVKRFLKQ</sequence>
<evidence type="ECO:0000256" key="1">
    <source>
        <dbReference type="SAM" id="MobiDB-lite"/>
    </source>
</evidence>
<reference evidence="2 3" key="1">
    <citation type="journal article" date="2006" name="Science">
        <title>Phytophthora genome sequences uncover evolutionary origins and mechanisms of pathogenesis.</title>
        <authorList>
            <person name="Tyler B.M."/>
            <person name="Tripathy S."/>
            <person name="Zhang X."/>
            <person name="Dehal P."/>
            <person name="Jiang R.H."/>
            <person name="Aerts A."/>
            <person name="Arredondo F.D."/>
            <person name="Baxter L."/>
            <person name="Bensasson D."/>
            <person name="Beynon J.L."/>
            <person name="Chapman J."/>
            <person name="Damasceno C.M."/>
            <person name="Dorrance A.E."/>
            <person name="Dou D."/>
            <person name="Dickerman A.W."/>
            <person name="Dubchak I.L."/>
            <person name="Garbelotto M."/>
            <person name="Gijzen M."/>
            <person name="Gordon S.G."/>
            <person name="Govers F."/>
            <person name="Grunwald N.J."/>
            <person name="Huang W."/>
            <person name="Ivors K.L."/>
            <person name="Jones R.W."/>
            <person name="Kamoun S."/>
            <person name="Krampis K."/>
            <person name="Lamour K.H."/>
            <person name="Lee M.K."/>
            <person name="McDonald W.H."/>
            <person name="Medina M."/>
            <person name="Meijer H.J."/>
            <person name="Nordberg E.K."/>
            <person name="Maclean D.J."/>
            <person name="Ospina-Giraldo M.D."/>
            <person name="Morris P.F."/>
            <person name="Phuntumart V."/>
            <person name="Putnam N.H."/>
            <person name="Rash S."/>
            <person name="Rose J.K."/>
            <person name="Sakihama Y."/>
            <person name="Salamov A.A."/>
            <person name="Savidor A."/>
            <person name="Scheuring C.F."/>
            <person name="Smith B.M."/>
            <person name="Sobral B.W."/>
            <person name="Terry A."/>
            <person name="Torto-Alalibo T.A."/>
            <person name="Win J."/>
            <person name="Xu Z."/>
            <person name="Zhang H."/>
            <person name="Grigoriev I.V."/>
            <person name="Rokhsar D.S."/>
            <person name="Boore J.L."/>
        </authorList>
    </citation>
    <scope>NUCLEOTIDE SEQUENCE [LARGE SCALE GENOMIC DNA]</scope>
    <source>
        <strain evidence="2 3">P6497</strain>
    </source>
</reference>
<dbReference type="OMA" id="TTERISC"/>
<dbReference type="Proteomes" id="UP000002640">
    <property type="component" value="Unassembled WGS sequence"/>
</dbReference>
<organism evidence="2 3">
    <name type="scientific">Phytophthora sojae (strain P6497)</name>
    <name type="common">Soybean stem and root rot agent</name>
    <name type="synonym">Phytophthora megasperma f. sp. glycines</name>
    <dbReference type="NCBI Taxonomy" id="1094619"/>
    <lineage>
        <taxon>Eukaryota</taxon>
        <taxon>Sar</taxon>
        <taxon>Stramenopiles</taxon>
        <taxon>Oomycota</taxon>
        <taxon>Peronosporomycetes</taxon>
        <taxon>Peronosporales</taxon>
        <taxon>Peronosporaceae</taxon>
        <taxon>Phytophthora</taxon>
    </lineage>
</organism>
<gene>
    <name evidence="2" type="ORF">PHYSODRAFT_314557</name>
</gene>
<dbReference type="GeneID" id="20643737"/>
<evidence type="ECO:0000313" key="2">
    <source>
        <dbReference type="EMBL" id="EGZ17019.1"/>
    </source>
</evidence>
<evidence type="ECO:0008006" key="4">
    <source>
        <dbReference type="Google" id="ProtNLM"/>
    </source>
</evidence>
<dbReference type="InParanoid" id="G4ZFD0"/>
<dbReference type="CDD" id="cd00102">
    <property type="entry name" value="IPT"/>
    <property type="match status" value="1"/>
</dbReference>
<name>G4ZFD0_PHYSP</name>
<protein>
    <recommendedName>
        <fullName evidence="4">IPT/TIG domain-containing protein</fullName>
    </recommendedName>
</protein>
<keyword evidence="3" id="KW-1185">Reference proteome</keyword>
<feature type="compositionally biased region" description="Polar residues" evidence="1">
    <location>
        <begin position="222"/>
        <end position="231"/>
    </location>
</feature>
<dbReference type="EMBL" id="JH159154">
    <property type="protein sequence ID" value="EGZ17019.1"/>
    <property type="molecule type" value="Genomic_DNA"/>
</dbReference>
<feature type="region of interest" description="Disordered" evidence="1">
    <location>
        <begin position="210"/>
        <end position="232"/>
    </location>
</feature>
<feature type="compositionally biased region" description="Low complexity" evidence="1">
    <location>
        <begin position="660"/>
        <end position="675"/>
    </location>
</feature>
<feature type="compositionally biased region" description="Polar residues" evidence="1">
    <location>
        <begin position="633"/>
        <end position="653"/>
    </location>
</feature>
<accession>G4ZFD0</accession>
<evidence type="ECO:0000313" key="3">
    <source>
        <dbReference type="Proteomes" id="UP000002640"/>
    </source>
</evidence>
<feature type="region of interest" description="Disordered" evidence="1">
    <location>
        <begin position="527"/>
        <end position="546"/>
    </location>
</feature>
<dbReference type="RefSeq" id="XP_009526077.1">
    <property type="nucleotide sequence ID" value="XM_009527782.1"/>
</dbReference>
<proteinExistence type="predicted"/>
<feature type="region of interest" description="Disordered" evidence="1">
    <location>
        <begin position="606"/>
        <end position="684"/>
    </location>
</feature>
<dbReference type="AlphaFoldDB" id="G4ZFD0"/>